<dbReference type="AlphaFoldDB" id="A0A231V371"/>
<keyword evidence="1" id="KW-0812">Transmembrane</keyword>
<gene>
    <name evidence="2" type="ORF">B7H23_06995</name>
</gene>
<name>A0A231V371_9HYPH</name>
<evidence type="ECO:0000313" key="3">
    <source>
        <dbReference type="Proteomes" id="UP000215405"/>
    </source>
</evidence>
<sequence>MTGAQTGTEENKDSALDPATERLRGKLLRFMIINLLVIFGLLIVVIGILVYRNAEPPNEEADRSASATLRDGSAAASLIGGTLRLKPGEAIADMVAEGRRVTLHIKGEASERLVQIDIRDGSVIGDIAIETTR</sequence>
<evidence type="ECO:0008006" key="4">
    <source>
        <dbReference type="Google" id="ProtNLM"/>
    </source>
</evidence>
<comment type="caution">
    <text evidence="2">The sequence shown here is derived from an EMBL/GenBank/DDBJ whole genome shotgun (WGS) entry which is preliminary data.</text>
</comment>
<evidence type="ECO:0000256" key="1">
    <source>
        <dbReference type="SAM" id="Phobius"/>
    </source>
</evidence>
<protein>
    <recommendedName>
        <fullName evidence="4">Fimbrial protein</fullName>
    </recommendedName>
</protein>
<evidence type="ECO:0000313" key="2">
    <source>
        <dbReference type="EMBL" id="OXT02628.1"/>
    </source>
</evidence>
<keyword evidence="1" id="KW-1133">Transmembrane helix</keyword>
<proteinExistence type="predicted"/>
<keyword evidence="3" id="KW-1185">Reference proteome</keyword>
<dbReference type="RefSeq" id="WP_094076579.1">
    <property type="nucleotide sequence ID" value="NZ_NBYO01000001.1"/>
</dbReference>
<keyword evidence="1" id="KW-0472">Membrane</keyword>
<dbReference type="Proteomes" id="UP000215405">
    <property type="component" value="Unassembled WGS sequence"/>
</dbReference>
<reference evidence="3" key="1">
    <citation type="journal article" date="2017" name="Int. J. Syst. Evol. Microbiol.">
        <title>Notoacmeibacter marinus gen. nov., sp. nov., isolated from the gut of a limpet and proposal of Notoacmeibacteraceae fam. nov. in the order Rhizobiales of the class Alphaproteobacteria.</title>
        <authorList>
            <person name="Huang Z."/>
            <person name="Guo F."/>
            <person name="Lai Q."/>
        </authorList>
    </citation>
    <scope>NUCLEOTIDE SEQUENCE [LARGE SCALE GENOMIC DNA]</scope>
    <source>
        <strain evidence="3">XMTR2A4</strain>
    </source>
</reference>
<accession>A0A231V371</accession>
<dbReference type="EMBL" id="NBYO01000001">
    <property type="protein sequence ID" value="OXT02628.1"/>
    <property type="molecule type" value="Genomic_DNA"/>
</dbReference>
<organism evidence="2 3">
    <name type="scientific">Notoacmeibacter marinus</name>
    <dbReference type="NCBI Taxonomy" id="1876515"/>
    <lineage>
        <taxon>Bacteria</taxon>
        <taxon>Pseudomonadati</taxon>
        <taxon>Pseudomonadota</taxon>
        <taxon>Alphaproteobacteria</taxon>
        <taxon>Hyphomicrobiales</taxon>
        <taxon>Notoacmeibacteraceae</taxon>
        <taxon>Notoacmeibacter</taxon>
    </lineage>
</organism>
<feature type="transmembrane region" description="Helical" evidence="1">
    <location>
        <begin position="30"/>
        <end position="51"/>
    </location>
</feature>